<gene>
    <name evidence="3" type="ORF">DSCW_48960</name>
</gene>
<dbReference type="InterPro" id="IPR018698">
    <property type="entry name" value="VWA-like_dom"/>
</dbReference>
<name>A0A5K7ZBC6_9BACT</name>
<dbReference type="Pfam" id="PF09967">
    <property type="entry name" value="DUF2201"/>
    <property type="match status" value="1"/>
</dbReference>
<dbReference type="GO" id="GO:0016787">
    <property type="term" value="F:hydrolase activity"/>
    <property type="evidence" value="ECO:0007669"/>
    <property type="project" value="UniProtKB-KW"/>
</dbReference>
<dbReference type="PANTHER" id="PTHR38730:SF1">
    <property type="entry name" value="SLL7028 PROTEIN"/>
    <property type="match status" value="1"/>
</dbReference>
<dbReference type="InterPro" id="IPR036465">
    <property type="entry name" value="vWFA_dom_sf"/>
</dbReference>
<dbReference type="Pfam" id="PF13203">
    <property type="entry name" value="DUF2201_N"/>
    <property type="match status" value="1"/>
</dbReference>
<protein>
    <submittedName>
        <fullName evidence="3">Hydrolase</fullName>
    </submittedName>
</protein>
<evidence type="ECO:0000313" key="3">
    <source>
        <dbReference type="EMBL" id="BBO77479.1"/>
    </source>
</evidence>
<dbReference type="KEGG" id="dwd:DSCW_48960"/>
<dbReference type="InterPro" id="IPR025154">
    <property type="entry name" value="Put_metallopeptidase_dom"/>
</dbReference>
<evidence type="ECO:0000259" key="2">
    <source>
        <dbReference type="Pfam" id="PF13203"/>
    </source>
</evidence>
<proteinExistence type="predicted"/>
<dbReference type="SUPFAM" id="SSF53300">
    <property type="entry name" value="vWA-like"/>
    <property type="match status" value="1"/>
</dbReference>
<evidence type="ECO:0000313" key="4">
    <source>
        <dbReference type="Proteomes" id="UP000427769"/>
    </source>
</evidence>
<keyword evidence="3" id="KW-0378">Hydrolase</keyword>
<reference evidence="3 4" key="1">
    <citation type="submission" date="2019-11" db="EMBL/GenBank/DDBJ databases">
        <title>Comparative genomics of hydrocarbon-degrading Desulfosarcina strains.</title>
        <authorList>
            <person name="Watanabe M."/>
            <person name="Kojima H."/>
            <person name="Fukui M."/>
        </authorList>
    </citation>
    <scope>NUCLEOTIDE SEQUENCE [LARGE SCALE GENOMIC DNA]</scope>
    <source>
        <strain evidence="3 4">PP31</strain>
    </source>
</reference>
<feature type="domain" description="Putative metallopeptidase" evidence="2">
    <location>
        <begin position="3"/>
        <end position="234"/>
    </location>
</feature>
<dbReference type="Proteomes" id="UP000427769">
    <property type="component" value="Chromosome"/>
</dbReference>
<dbReference type="EMBL" id="AP021875">
    <property type="protein sequence ID" value="BBO77479.1"/>
    <property type="molecule type" value="Genomic_DNA"/>
</dbReference>
<dbReference type="PANTHER" id="PTHR38730">
    <property type="entry name" value="SLL7028 PROTEIN"/>
    <property type="match status" value="1"/>
</dbReference>
<keyword evidence="4" id="KW-1185">Reference proteome</keyword>
<evidence type="ECO:0000259" key="1">
    <source>
        <dbReference type="Pfam" id="PF09967"/>
    </source>
</evidence>
<dbReference type="RefSeq" id="WP_155306212.1">
    <property type="nucleotide sequence ID" value="NZ_AP021875.1"/>
</dbReference>
<dbReference type="OrthoDB" id="9761650at2"/>
<organism evidence="3 4">
    <name type="scientific">Desulfosarcina widdelii</name>
    <dbReference type="NCBI Taxonomy" id="947919"/>
    <lineage>
        <taxon>Bacteria</taxon>
        <taxon>Pseudomonadati</taxon>
        <taxon>Thermodesulfobacteriota</taxon>
        <taxon>Desulfobacteria</taxon>
        <taxon>Desulfobacterales</taxon>
        <taxon>Desulfosarcinaceae</taxon>
        <taxon>Desulfosarcina</taxon>
    </lineage>
</organism>
<feature type="domain" description="VWA-like" evidence="1">
    <location>
        <begin position="243"/>
        <end position="365"/>
    </location>
</feature>
<accession>A0A5K7ZBC6</accession>
<sequence>MDKMNKARIAVTLDHPFFGSLALRMGLVADPDCQTAYTNGIVIAYNPDFVNSLSTDQIKGLFAHEVMHVALAHHLRRGAREFGNWNAACDYAINDILKESGFVLPAGVLGGMGTDQSAEAIYKRLPEVKVKSNGPDEFGEVRDYPGKDGKKATPAEMAQALQEVKVMVAQAYTQAKAMGNMPGGLERLVQTITRPRVDWREVLRRFMQQVTSNDYSWTPPNRRYVHLGLYLPALASMAIGEGVIAVDTSGSIGDRQVAQFASEITAIVEAVETNVKVVYCDTRVKSVETFCRHDMPIKIHPIGGGGTNFRPPFEWVDEKGLRPAYLVYLTDLAGTRFPDDPGYPVLWAKLGMGGTTPPFGECLTVAEY</sequence>
<dbReference type="AlphaFoldDB" id="A0A5K7ZBC6"/>